<dbReference type="SMART" id="SM01322">
    <property type="entry name" value="YaeQ"/>
    <property type="match status" value="1"/>
</dbReference>
<dbReference type="InterPro" id="IPR038590">
    <property type="entry name" value="YaeQ_sf"/>
</dbReference>
<dbReference type="InterPro" id="IPR009822">
    <property type="entry name" value="YaeQ"/>
</dbReference>
<dbReference type="OrthoDB" id="6303441at2"/>
<organism evidence="1 2">
    <name type="scientific">Pseudoalteromonas ruthenica</name>
    <dbReference type="NCBI Taxonomy" id="151081"/>
    <lineage>
        <taxon>Bacteria</taxon>
        <taxon>Pseudomonadati</taxon>
        <taxon>Pseudomonadota</taxon>
        <taxon>Gammaproteobacteria</taxon>
        <taxon>Alteromonadales</taxon>
        <taxon>Pseudoalteromonadaceae</taxon>
        <taxon>Pseudoalteromonas</taxon>
    </lineage>
</organism>
<comment type="caution">
    <text evidence="1">The sequence shown here is derived from an EMBL/GenBank/DDBJ whole genome shotgun (WGS) entry which is preliminary data.</text>
</comment>
<dbReference type="InterPro" id="IPR011335">
    <property type="entry name" value="Restrct_endonuc-II-like"/>
</dbReference>
<dbReference type="Gene3D" id="3.10.640.10">
    <property type="entry name" value="Restriction endonuclease-like alpha-beta roll domain"/>
    <property type="match status" value="1"/>
</dbReference>
<evidence type="ECO:0008006" key="3">
    <source>
        <dbReference type="Google" id="ProtNLM"/>
    </source>
</evidence>
<keyword evidence="2" id="KW-1185">Reference proteome</keyword>
<dbReference type="eggNOG" id="ENOG502ZMIF">
    <property type="taxonomic scope" value="Bacteria"/>
</dbReference>
<dbReference type="EMBL" id="JXXZ01000007">
    <property type="protein sequence ID" value="KJY99932.1"/>
    <property type="molecule type" value="Genomic_DNA"/>
</dbReference>
<accession>A0A0F4PU85</accession>
<gene>
    <name evidence="1" type="ORF">TW72_09970</name>
</gene>
<protein>
    <recommendedName>
        <fullName evidence="3">YaeQ family protein</fullName>
    </recommendedName>
</protein>
<dbReference type="RefSeq" id="WP_045978726.1">
    <property type="nucleotide sequence ID" value="NZ_JXXY01000004.1"/>
</dbReference>
<sequence length="174" mass="20371">MSDKGRVFKAHFTINDNVHHCQLNEHFTTARRDNESLHHFILRLLGFCLFAYRHDLTLCDAREKPQRDVYAKNDFDDYELVIEVFTGDIKVLNKLYREAQQLYVITVLPVDSELQHWLLAHQRVELIAIENAFIARLEAMLARSLAWHVSVDSDEISITANDVFLRSALQVSWF</sequence>
<evidence type="ECO:0000313" key="1">
    <source>
        <dbReference type="EMBL" id="KJY99932.1"/>
    </source>
</evidence>
<dbReference type="AlphaFoldDB" id="A0A0F4PU85"/>
<dbReference type="SUPFAM" id="SSF52980">
    <property type="entry name" value="Restriction endonuclease-like"/>
    <property type="match status" value="1"/>
</dbReference>
<dbReference type="Pfam" id="PF07152">
    <property type="entry name" value="YaeQ"/>
    <property type="match status" value="1"/>
</dbReference>
<dbReference type="Proteomes" id="UP000033664">
    <property type="component" value="Unassembled WGS sequence"/>
</dbReference>
<dbReference type="PATRIC" id="fig|151081.8.peg.996"/>
<proteinExistence type="predicted"/>
<evidence type="ECO:0000313" key="2">
    <source>
        <dbReference type="Proteomes" id="UP000033664"/>
    </source>
</evidence>
<dbReference type="GeneID" id="58228816"/>
<name>A0A0F4PU85_9GAMM</name>
<reference evidence="1 2" key="1">
    <citation type="journal article" date="2015" name="BMC Genomics">
        <title>Genome mining reveals unlocked bioactive potential of marine Gram-negative bacteria.</title>
        <authorList>
            <person name="Machado H."/>
            <person name="Sonnenschein E.C."/>
            <person name="Melchiorsen J."/>
            <person name="Gram L."/>
        </authorList>
    </citation>
    <scope>NUCLEOTIDE SEQUENCE [LARGE SCALE GENOMIC DNA]</scope>
    <source>
        <strain evidence="1 2">S3137</strain>
    </source>
</reference>